<protein>
    <submittedName>
        <fullName evidence="3">Gcv operon activator</fullName>
    </submittedName>
</protein>
<dbReference type="SUPFAM" id="SSF53850">
    <property type="entry name" value="Periplasmic binding protein-like II"/>
    <property type="match status" value="1"/>
</dbReference>
<keyword evidence="4" id="KW-1185">Reference proteome</keyword>
<name>A0A485AKM3_KLUCR</name>
<evidence type="ECO:0000313" key="4">
    <source>
        <dbReference type="Proteomes" id="UP000401081"/>
    </source>
</evidence>
<evidence type="ECO:0000256" key="1">
    <source>
        <dbReference type="ARBA" id="ARBA00009437"/>
    </source>
</evidence>
<dbReference type="InterPro" id="IPR058163">
    <property type="entry name" value="LysR-type_TF_proteobact-type"/>
</dbReference>
<dbReference type="InterPro" id="IPR005119">
    <property type="entry name" value="LysR_subst-bd"/>
</dbReference>
<dbReference type="GO" id="GO:0003700">
    <property type="term" value="F:DNA-binding transcription factor activity"/>
    <property type="evidence" value="ECO:0007669"/>
    <property type="project" value="TreeGrafter"/>
</dbReference>
<accession>A0A485AKM3</accession>
<feature type="domain" description="LysR substrate-binding" evidence="2">
    <location>
        <begin position="3"/>
        <end position="174"/>
    </location>
</feature>
<sequence length="212" mass="23353">MMNWLMARLNRFSEAYEAIDLRLNVTEKLMDVAHGEADIGVRCGKGDWPGVDKTWLMDEEAVLVCSPRLVPPEKIGCAEWLCQQKLIHDDTPHPGANFPDWESVLNALGAPVAKESGLHINSTSAVILAALSGRGVAIVRHALVNALIETGQLIQLHPLHRWPLSLVVLSRHAAEHGDASGSANLPRLVYRRRAGGKHRDVEKLFCKARVTD</sequence>
<evidence type="ECO:0000259" key="2">
    <source>
        <dbReference type="Pfam" id="PF03466"/>
    </source>
</evidence>
<dbReference type="GO" id="GO:0043565">
    <property type="term" value="F:sequence-specific DNA binding"/>
    <property type="evidence" value="ECO:0007669"/>
    <property type="project" value="TreeGrafter"/>
</dbReference>
<dbReference type="GO" id="GO:0006351">
    <property type="term" value="P:DNA-templated transcription"/>
    <property type="evidence" value="ECO:0007669"/>
    <property type="project" value="TreeGrafter"/>
</dbReference>
<reference evidence="3 4" key="1">
    <citation type="submission" date="2019-03" db="EMBL/GenBank/DDBJ databases">
        <authorList>
            <consortium name="Pathogen Informatics"/>
        </authorList>
    </citation>
    <scope>NUCLEOTIDE SEQUENCE [LARGE SCALE GENOMIC DNA]</scope>
    <source>
        <strain evidence="3 4">NCTC12993</strain>
    </source>
</reference>
<dbReference type="AlphaFoldDB" id="A0A485AKM3"/>
<evidence type="ECO:0000313" key="3">
    <source>
        <dbReference type="EMBL" id="VFS61270.1"/>
    </source>
</evidence>
<dbReference type="EMBL" id="CAADJD010000015">
    <property type="protein sequence ID" value="VFS61270.1"/>
    <property type="molecule type" value="Genomic_DNA"/>
</dbReference>
<dbReference type="PANTHER" id="PTHR30537:SF74">
    <property type="entry name" value="HTH-TYPE TRANSCRIPTIONAL REGULATOR TRPI"/>
    <property type="match status" value="1"/>
</dbReference>
<dbReference type="PANTHER" id="PTHR30537">
    <property type="entry name" value="HTH-TYPE TRANSCRIPTIONAL REGULATOR"/>
    <property type="match status" value="1"/>
</dbReference>
<dbReference type="Gene3D" id="3.40.190.10">
    <property type="entry name" value="Periplasmic binding protein-like II"/>
    <property type="match status" value="2"/>
</dbReference>
<dbReference type="Pfam" id="PF03466">
    <property type="entry name" value="LysR_substrate"/>
    <property type="match status" value="1"/>
</dbReference>
<gene>
    <name evidence="3" type="primary">gcvA_1</name>
    <name evidence="3" type="ORF">NCTC12993_01850</name>
</gene>
<organism evidence="3 4">
    <name type="scientific">Kluyvera cryocrescens</name>
    <name type="common">Kluyvera citrophila</name>
    <dbReference type="NCBI Taxonomy" id="580"/>
    <lineage>
        <taxon>Bacteria</taxon>
        <taxon>Pseudomonadati</taxon>
        <taxon>Pseudomonadota</taxon>
        <taxon>Gammaproteobacteria</taxon>
        <taxon>Enterobacterales</taxon>
        <taxon>Enterobacteriaceae</taxon>
        <taxon>Kluyvera</taxon>
    </lineage>
</organism>
<dbReference type="Proteomes" id="UP000401081">
    <property type="component" value="Unassembled WGS sequence"/>
</dbReference>
<proteinExistence type="inferred from homology"/>
<comment type="similarity">
    <text evidence="1">Belongs to the LysR transcriptional regulatory family.</text>
</comment>